<comment type="caution">
    <text evidence="2">The sequence shown here is derived from an EMBL/GenBank/DDBJ whole genome shotgun (WGS) entry which is preliminary data.</text>
</comment>
<dbReference type="EMBL" id="BAAAOQ010000007">
    <property type="protein sequence ID" value="GAA2195450.1"/>
    <property type="molecule type" value="Genomic_DNA"/>
</dbReference>
<protein>
    <submittedName>
        <fullName evidence="2">Uncharacterized protein</fullName>
    </submittedName>
</protein>
<sequence length="77" mass="8084">MHGCAALAPRTRQEIEQSAGSPCAQPLPEERLPYGGARRHVEVHGRQAQVVSVCLRQRGSPASQPVGAARTATGVEG</sequence>
<feature type="region of interest" description="Disordered" evidence="1">
    <location>
        <begin position="58"/>
        <end position="77"/>
    </location>
</feature>
<evidence type="ECO:0000313" key="3">
    <source>
        <dbReference type="Proteomes" id="UP001501391"/>
    </source>
</evidence>
<dbReference type="Proteomes" id="UP001501391">
    <property type="component" value="Unassembled WGS sequence"/>
</dbReference>
<evidence type="ECO:0000313" key="2">
    <source>
        <dbReference type="EMBL" id="GAA2195450.1"/>
    </source>
</evidence>
<dbReference type="RefSeq" id="WP_346162691.1">
    <property type="nucleotide sequence ID" value="NZ_BAAAOQ010000007.1"/>
</dbReference>
<name>A0ABN3BGC7_9ACTN</name>
<feature type="region of interest" description="Disordered" evidence="1">
    <location>
        <begin position="1"/>
        <end position="31"/>
    </location>
</feature>
<keyword evidence="3" id="KW-1185">Reference proteome</keyword>
<evidence type="ECO:0000256" key="1">
    <source>
        <dbReference type="SAM" id="MobiDB-lite"/>
    </source>
</evidence>
<proteinExistence type="predicted"/>
<organism evidence="2 3">
    <name type="scientific">Streptomyces bangladeshensis</name>
    <dbReference type="NCBI Taxonomy" id="295352"/>
    <lineage>
        <taxon>Bacteria</taxon>
        <taxon>Bacillati</taxon>
        <taxon>Actinomycetota</taxon>
        <taxon>Actinomycetes</taxon>
        <taxon>Kitasatosporales</taxon>
        <taxon>Streptomycetaceae</taxon>
        <taxon>Streptomyces</taxon>
    </lineage>
</organism>
<reference evidence="2 3" key="1">
    <citation type="journal article" date="2019" name="Int. J. Syst. Evol. Microbiol.">
        <title>The Global Catalogue of Microorganisms (GCM) 10K type strain sequencing project: providing services to taxonomists for standard genome sequencing and annotation.</title>
        <authorList>
            <consortium name="The Broad Institute Genomics Platform"/>
            <consortium name="The Broad Institute Genome Sequencing Center for Infectious Disease"/>
            <person name="Wu L."/>
            <person name="Ma J."/>
        </authorList>
    </citation>
    <scope>NUCLEOTIDE SEQUENCE [LARGE SCALE GENOMIC DNA]</scope>
    <source>
        <strain evidence="2 3">JCM 14924</strain>
    </source>
</reference>
<accession>A0ABN3BGC7</accession>
<gene>
    <name evidence="2" type="ORF">GCM10009787_25600</name>
</gene>